<dbReference type="InterPro" id="IPR048711">
    <property type="entry name" value="WHD_Rv2258c"/>
</dbReference>
<name>A0AAD9N8U3_9ANNE</name>
<evidence type="ECO:0000313" key="2">
    <source>
        <dbReference type="EMBL" id="KAK2159683.1"/>
    </source>
</evidence>
<evidence type="ECO:0000259" key="1">
    <source>
        <dbReference type="Pfam" id="PF21320"/>
    </source>
</evidence>
<dbReference type="InterPro" id="IPR053173">
    <property type="entry name" value="SAM-binding_MTase"/>
</dbReference>
<protein>
    <recommendedName>
        <fullName evidence="1">S-adenosylmethionine-dependent methyltransferase Rv2258c-like winged HTH domain-containing protein</fullName>
    </recommendedName>
</protein>
<dbReference type="Gene3D" id="1.10.10.10">
    <property type="entry name" value="Winged helix-like DNA-binding domain superfamily/Winged helix DNA-binding domain"/>
    <property type="match status" value="1"/>
</dbReference>
<comment type="caution">
    <text evidence="2">The sequence shown here is derived from an EMBL/GenBank/DDBJ whole genome shotgun (WGS) entry which is preliminary data.</text>
</comment>
<evidence type="ECO:0000313" key="3">
    <source>
        <dbReference type="Proteomes" id="UP001208570"/>
    </source>
</evidence>
<dbReference type="EMBL" id="JAODUP010000148">
    <property type="protein sequence ID" value="KAK2159683.1"/>
    <property type="molecule type" value="Genomic_DNA"/>
</dbReference>
<dbReference type="InterPro" id="IPR036388">
    <property type="entry name" value="WH-like_DNA-bd_sf"/>
</dbReference>
<sequence>MDLKAAPDESVSGESGIDFKRKIESMIASGSVAFSLSLGINLGLFQTLSVLKSPASPTYIAKQAGCNDRFLREWLFHMVVAGIVEMDNNGTRYFLPKHRAKMLLSEGAADLTTFLPSTGTLFKSLLHSFKTGNTTGE</sequence>
<gene>
    <name evidence="2" type="ORF">LSH36_148g05040</name>
</gene>
<accession>A0AAD9N8U3</accession>
<dbReference type="InterPro" id="IPR036390">
    <property type="entry name" value="WH_DNA-bd_sf"/>
</dbReference>
<dbReference type="PANTHER" id="PTHR45128">
    <property type="entry name" value="METHYLTRANSFERASE TYPE 11"/>
    <property type="match status" value="1"/>
</dbReference>
<dbReference type="AlphaFoldDB" id="A0AAD9N8U3"/>
<feature type="domain" description="S-adenosylmethionine-dependent methyltransferase Rv2258c-like winged HTH" evidence="1">
    <location>
        <begin position="31"/>
        <end position="103"/>
    </location>
</feature>
<proteinExistence type="predicted"/>
<reference evidence="2" key="1">
    <citation type="journal article" date="2023" name="Mol. Biol. Evol.">
        <title>Third-Generation Sequencing Reveals the Adaptive Role of the Epigenome in Three Deep-Sea Polychaetes.</title>
        <authorList>
            <person name="Perez M."/>
            <person name="Aroh O."/>
            <person name="Sun Y."/>
            <person name="Lan Y."/>
            <person name="Juniper S.K."/>
            <person name="Young C.R."/>
            <person name="Angers B."/>
            <person name="Qian P.Y."/>
        </authorList>
    </citation>
    <scope>NUCLEOTIDE SEQUENCE</scope>
    <source>
        <strain evidence="2">P08H-3</strain>
    </source>
</reference>
<dbReference type="PANTHER" id="PTHR45128:SF1">
    <property type="entry name" value="S-ADENOSYLMETHIONINE-DEPENDENT METHYLTRANSFERASE RV2258C"/>
    <property type="match status" value="1"/>
</dbReference>
<dbReference type="Proteomes" id="UP001208570">
    <property type="component" value="Unassembled WGS sequence"/>
</dbReference>
<dbReference type="Pfam" id="PF21320">
    <property type="entry name" value="WHD_Rv2258c"/>
    <property type="match status" value="1"/>
</dbReference>
<organism evidence="2 3">
    <name type="scientific">Paralvinella palmiformis</name>
    <dbReference type="NCBI Taxonomy" id="53620"/>
    <lineage>
        <taxon>Eukaryota</taxon>
        <taxon>Metazoa</taxon>
        <taxon>Spiralia</taxon>
        <taxon>Lophotrochozoa</taxon>
        <taxon>Annelida</taxon>
        <taxon>Polychaeta</taxon>
        <taxon>Sedentaria</taxon>
        <taxon>Canalipalpata</taxon>
        <taxon>Terebellida</taxon>
        <taxon>Terebelliformia</taxon>
        <taxon>Alvinellidae</taxon>
        <taxon>Paralvinella</taxon>
    </lineage>
</organism>
<dbReference type="SUPFAM" id="SSF46785">
    <property type="entry name" value="Winged helix' DNA-binding domain"/>
    <property type="match status" value="1"/>
</dbReference>
<keyword evidence="3" id="KW-1185">Reference proteome</keyword>